<feature type="region of interest" description="Disordered" evidence="1">
    <location>
        <begin position="299"/>
        <end position="319"/>
    </location>
</feature>
<gene>
    <name evidence="2" type="ORF">H4Q32_012989</name>
</gene>
<sequence length="419" mass="45533">MSSNASKGKSGESRSRYRLCVPPCKHYITSGDTHSMRVKTLFEEGAFTSVPHGAGPASAEAERLLHLWGSQLDLLEGMKTGDALSPRRLEQAEPQRSKLDEHFLRSKPPPPCRSLPFFPDLHAKVSRLWVGPFSARLFIPALDYYGKVTGLGDAPGGADLGQLSVPQRGIFFEGYMAAAYQADLLEELDEGKEVDVSEVLCTADLALHTTKETARAIGRSMSALVAVERHHWLTLSDMKEKDRVFLRFLACLAMQSILSSAGTRRRENKWWCSSGTSLAALWLLGLLGMNPNRVPAPCTVSRGSPRPSAPDGPLLQDTELPVQSTPEASIERLVPLVDYLAAWELLPNMSLVMEQESLTHPAPLGVKAHSTQGMAASKALLAGTPMQDICNALHPRQGFGSLVVWASRSPSVFGHSSSS</sequence>
<accession>A0ABQ8LZT7</accession>
<reference evidence="2 3" key="1">
    <citation type="submission" date="2022-01" db="EMBL/GenBank/DDBJ databases">
        <title>A high-quality chromosome-level genome assembly of rohu carp, Labeo rohita.</title>
        <authorList>
            <person name="Arick M.A. II"/>
            <person name="Hsu C.-Y."/>
            <person name="Magbanua Z."/>
            <person name="Pechanova O."/>
            <person name="Grover C."/>
            <person name="Miller E."/>
            <person name="Thrash A."/>
            <person name="Ezzel L."/>
            <person name="Alam S."/>
            <person name="Benzie J."/>
            <person name="Hamilton M."/>
            <person name="Karsi A."/>
            <person name="Lawrence M.L."/>
            <person name="Peterson D.G."/>
        </authorList>
    </citation>
    <scope>NUCLEOTIDE SEQUENCE [LARGE SCALE GENOMIC DNA]</scope>
    <source>
        <strain evidence="3">BAU-BD-2019</strain>
        <tissue evidence="2">Blood</tissue>
    </source>
</reference>
<protein>
    <submittedName>
        <fullName evidence="2">Non-reducing polyketide synthase nvfA</fullName>
    </submittedName>
</protein>
<comment type="caution">
    <text evidence="2">The sequence shown here is derived from an EMBL/GenBank/DDBJ whole genome shotgun (WGS) entry which is preliminary data.</text>
</comment>
<evidence type="ECO:0000313" key="2">
    <source>
        <dbReference type="EMBL" id="KAI2656151.1"/>
    </source>
</evidence>
<evidence type="ECO:0000256" key="1">
    <source>
        <dbReference type="SAM" id="MobiDB-lite"/>
    </source>
</evidence>
<name>A0ABQ8LZT7_LABRO</name>
<proteinExistence type="predicted"/>
<keyword evidence="3" id="KW-1185">Reference proteome</keyword>
<dbReference type="EMBL" id="JACTAM010000015">
    <property type="protein sequence ID" value="KAI2656151.1"/>
    <property type="molecule type" value="Genomic_DNA"/>
</dbReference>
<organism evidence="2 3">
    <name type="scientific">Labeo rohita</name>
    <name type="common">Indian major carp</name>
    <name type="synonym">Cyprinus rohita</name>
    <dbReference type="NCBI Taxonomy" id="84645"/>
    <lineage>
        <taxon>Eukaryota</taxon>
        <taxon>Metazoa</taxon>
        <taxon>Chordata</taxon>
        <taxon>Craniata</taxon>
        <taxon>Vertebrata</taxon>
        <taxon>Euteleostomi</taxon>
        <taxon>Actinopterygii</taxon>
        <taxon>Neopterygii</taxon>
        <taxon>Teleostei</taxon>
        <taxon>Ostariophysi</taxon>
        <taxon>Cypriniformes</taxon>
        <taxon>Cyprinidae</taxon>
        <taxon>Labeoninae</taxon>
        <taxon>Labeonini</taxon>
        <taxon>Labeo</taxon>
    </lineage>
</organism>
<evidence type="ECO:0000313" key="3">
    <source>
        <dbReference type="Proteomes" id="UP000830375"/>
    </source>
</evidence>
<dbReference type="Proteomes" id="UP000830375">
    <property type="component" value="Unassembled WGS sequence"/>
</dbReference>